<feature type="chain" id="PRO_5005855528" description="Cysteine rich repeat protein" evidence="1">
    <location>
        <begin position="24"/>
        <end position="105"/>
    </location>
</feature>
<proteinExistence type="predicted"/>
<evidence type="ECO:0000313" key="3">
    <source>
        <dbReference type="Proteomes" id="UP000037822"/>
    </source>
</evidence>
<protein>
    <recommendedName>
        <fullName evidence="4">Cysteine rich repeat protein</fullName>
    </recommendedName>
</protein>
<reference evidence="2 3" key="1">
    <citation type="submission" date="2015-07" db="EMBL/GenBank/DDBJ databases">
        <title>Whole genome sequencing of Bosea vaviloviae isolated from cave pool.</title>
        <authorList>
            <person name="Tan N.E.H."/>
            <person name="Lee Y.P."/>
            <person name="Gan H.M."/>
            <person name="Barton H."/>
            <person name="Savka M.A."/>
        </authorList>
    </citation>
    <scope>NUCLEOTIDE SEQUENCE [LARGE SCALE GENOMIC DNA]</scope>
    <source>
        <strain evidence="2 3">SD260</strain>
    </source>
</reference>
<dbReference type="PATRIC" id="fig|1526658.3.peg.1058"/>
<dbReference type="EMBL" id="LGSZ01000045">
    <property type="protein sequence ID" value="KPH80188.1"/>
    <property type="molecule type" value="Genomic_DNA"/>
</dbReference>
<keyword evidence="1" id="KW-0732">Signal</keyword>
<dbReference type="AlphaFoldDB" id="A0A0N0MAX1"/>
<dbReference type="Proteomes" id="UP000037822">
    <property type="component" value="Unassembled WGS sequence"/>
</dbReference>
<name>A0A0N0MAX1_9HYPH</name>
<evidence type="ECO:0008006" key="4">
    <source>
        <dbReference type="Google" id="ProtNLM"/>
    </source>
</evidence>
<dbReference type="InterPro" id="IPR001893">
    <property type="entry name" value="Cys-rich_GLG1_repeat"/>
</dbReference>
<accession>A0A0N0MAX1</accession>
<feature type="signal peptide" evidence="1">
    <location>
        <begin position="1"/>
        <end position="23"/>
    </location>
</feature>
<comment type="caution">
    <text evidence="2">The sequence shown here is derived from an EMBL/GenBank/DDBJ whole genome shotgun (WGS) entry which is preliminary data.</text>
</comment>
<sequence length="105" mass="10934">MTRMPYHLRLALAAATSLGFVTAGPGAAWAQQQLPPGMQAEANALAQACRPDFTRLCSGVQPGGGRVLACLQQQQPNKLSPACREALPKAAALQSRAAESGLPPR</sequence>
<organism evidence="2 3">
    <name type="scientific">Bosea vaviloviae</name>
    <dbReference type="NCBI Taxonomy" id="1526658"/>
    <lineage>
        <taxon>Bacteria</taxon>
        <taxon>Pseudomonadati</taxon>
        <taxon>Pseudomonadota</taxon>
        <taxon>Alphaproteobacteria</taxon>
        <taxon>Hyphomicrobiales</taxon>
        <taxon>Boseaceae</taxon>
        <taxon>Bosea</taxon>
    </lineage>
</organism>
<evidence type="ECO:0000256" key="1">
    <source>
        <dbReference type="SAM" id="SignalP"/>
    </source>
</evidence>
<dbReference type="RefSeq" id="WP_054209733.1">
    <property type="nucleotide sequence ID" value="NZ_LGSZ01000045.1"/>
</dbReference>
<evidence type="ECO:0000313" key="2">
    <source>
        <dbReference type="EMBL" id="KPH80188.1"/>
    </source>
</evidence>
<dbReference type="Pfam" id="PF00839">
    <property type="entry name" value="Cys_rich_FGFR"/>
    <property type="match status" value="1"/>
</dbReference>
<dbReference type="GO" id="GO:0016020">
    <property type="term" value="C:membrane"/>
    <property type="evidence" value="ECO:0007669"/>
    <property type="project" value="InterPro"/>
</dbReference>
<keyword evidence="3" id="KW-1185">Reference proteome</keyword>
<gene>
    <name evidence="2" type="ORF">AE618_14285</name>
</gene>